<reference evidence="2" key="1">
    <citation type="journal article" date="2019" name="Int. J. Syst. Evol. Microbiol.">
        <title>The Global Catalogue of Microorganisms (GCM) 10K type strain sequencing project: providing services to taxonomists for standard genome sequencing and annotation.</title>
        <authorList>
            <consortium name="The Broad Institute Genomics Platform"/>
            <consortium name="The Broad Institute Genome Sequencing Center for Infectious Disease"/>
            <person name="Wu L."/>
            <person name="Ma J."/>
        </authorList>
    </citation>
    <scope>NUCLEOTIDE SEQUENCE [LARGE SCALE GENOMIC DNA]</scope>
    <source>
        <strain evidence="2">KCTC 12848</strain>
    </source>
</reference>
<evidence type="ECO:0000313" key="1">
    <source>
        <dbReference type="EMBL" id="MFC5055552.1"/>
    </source>
</evidence>
<organism evidence="1 2">
    <name type="scientific">Saccharothrix xinjiangensis</name>
    <dbReference type="NCBI Taxonomy" id="204798"/>
    <lineage>
        <taxon>Bacteria</taxon>
        <taxon>Bacillati</taxon>
        <taxon>Actinomycetota</taxon>
        <taxon>Actinomycetes</taxon>
        <taxon>Pseudonocardiales</taxon>
        <taxon>Pseudonocardiaceae</taxon>
        <taxon>Saccharothrix</taxon>
    </lineage>
</organism>
<dbReference type="EMBL" id="JBHSJB010000015">
    <property type="protein sequence ID" value="MFC5055552.1"/>
    <property type="molecule type" value="Genomic_DNA"/>
</dbReference>
<proteinExistence type="predicted"/>
<comment type="caution">
    <text evidence="1">The sequence shown here is derived from an EMBL/GenBank/DDBJ whole genome shotgun (WGS) entry which is preliminary data.</text>
</comment>
<accession>A0ABV9Y1F9</accession>
<sequence>MNGTHRPDHQPDPPLDMAAIRARLAARSPEESAARKTGLDALRLGEDAMVLGEQHLADGDLERAREFFAMAARYRAADAEAMLRTADALLEATRDPGITAAMAGTALDGEHADTRTKREHTAYRALETAGLLRGIEDHAARTTAARDRIQAVLTLALTAAAGILSTARTKADEIIADAENRAAHLAVDAEQDVHDDRRSWLLLPNTDFCPDRDGLARVWNIPHRGDDLPLSPALSDRWTGRPHYLPAVLRQVIDAAEARAATGGKLRRSSVTSVTSACTYGRETVFTTVTDADRVLAWHQATRLPMLSEHPAGDDHWRLILSCPTGRLRSRGADLAEVRAALVRCFGNPDAEEVDRSELRLQWELAH</sequence>
<keyword evidence="2" id="KW-1185">Reference proteome</keyword>
<evidence type="ECO:0000313" key="2">
    <source>
        <dbReference type="Proteomes" id="UP001595833"/>
    </source>
</evidence>
<gene>
    <name evidence="1" type="ORF">ACFPFM_17530</name>
</gene>
<dbReference type="Proteomes" id="UP001595833">
    <property type="component" value="Unassembled WGS sequence"/>
</dbReference>
<dbReference type="RefSeq" id="WP_344042815.1">
    <property type="nucleotide sequence ID" value="NZ_BAAAKE010000037.1"/>
</dbReference>
<protein>
    <submittedName>
        <fullName evidence="1">Uncharacterized protein</fullName>
    </submittedName>
</protein>
<name>A0ABV9Y1F9_9PSEU</name>